<dbReference type="Proteomes" id="UP000233020">
    <property type="component" value="Unplaced"/>
</dbReference>
<dbReference type="InterPro" id="IPR007110">
    <property type="entry name" value="Ig-like_dom"/>
</dbReference>
<evidence type="ECO:0000256" key="6">
    <source>
        <dbReference type="ARBA" id="ARBA00038651"/>
    </source>
</evidence>
<dbReference type="InterPro" id="IPR013106">
    <property type="entry name" value="Ig_V-set"/>
</dbReference>
<evidence type="ECO:0000256" key="2">
    <source>
        <dbReference type="ARBA" id="ARBA00022859"/>
    </source>
</evidence>
<evidence type="ECO:0000259" key="8">
    <source>
        <dbReference type="PROSITE" id="PS50835"/>
    </source>
</evidence>
<dbReference type="GeneTree" id="ENSGT00940000163717"/>
<evidence type="ECO:0000256" key="4">
    <source>
        <dbReference type="ARBA" id="ARBA00023170"/>
    </source>
</evidence>
<dbReference type="GO" id="GO:0042101">
    <property type="term" value="C:T cell receptor complex"/>
    <property type="evidence" value="ECO:0007669"/>
    <property type="project" value="UniProtKB-KW"/>
</dbReference>
<reference evidence="9" key="2">
    <citation type="submission" date="2025-09" db="UniProtKB">
        <authorList>
            <consortium name="Ensembl"/>
        </authorList>
    </citation>
    <scope>IDENTIFICATION</scope>
</reference>
<dbReference type="InterPro" id="IPR003599">
    <property type="entry name" value="Ig_sub"/>
</dbReference>
<evidence type="ECO:0000256" key="3">
    <source>
        <dbReference type="ARBA" id="ARBA00023130"/>
    </source>
</evidence>
<keyword evidence="4" id="KW-0675">Receptor</keyword>
<reference evidence="9" key="1">
    <citation type="submission" date="2025-08" db="UniProtKB">
        <authorList>
            <consortium name="Ensembl"/>
        </authorList>
    </citation>
    <scope>IDENTIFICATION</scope>
</reference>
<gene>
    <name evidence="9" type="primary">TRAV24</name>
</gene>
<dbReference type="Pfam" id="PF07686">
    <property type="entry name" value="V-set"/>
    <property type="match status" value="1"/>
</dbReference>
<dbReference type="InterPro" id="IPR013783">
    <property type="entry name" value="Ig-like_fold"/>
</dbReference>
<keyword evidence="3" id="KW-1064">Adaptive immunity</keyword>
<dbReference type="InterPro" id="IPR036179">
    <property type="entry name" value="Ig-like_dom_sf"/>
</dbReference>
<dbReference type="PANTHER" id="PTHR19343:SF17">
    <property type="entry name" value="IG-LIKE DOMAIN-CONTAINING PROTEIN"/>
    <property type="match status" value="1"/>
</dbReference>
<keyword evidence="5" id="KW-0393">Immunoglobulin domain</keyword>
<evidence type="ECO:0000256" key="5">
    <source>
        <dbReference type="ARBA" id="ARBA00023319"/>
    </source>
</evidence>
<sequence length="121" mass="13900">ILNVEQSPQSLRVQEGDSTNFTCSFPSSSFYALHWYRWETAKSPENLFVMTLNGDEKKKGRINVTLNTKEGYSYLYIKGTQPEDSATYLCAITQCYSDTCSPYANLWLVLHCYSVLTKNRE</sequence>
<evidence type="ECO:0000313" key="10">
    <source>
        <dbReference type="Proteomes" id="UP000233020"/>
    </source>
</evidence>
<keyword evidence="2" id="KW-0391">Immunity</keyword>
<accession>A0A2K5BYK4</accession>
<name>A0A2K5BYK4_AOTNA</name>
<dbReference type="InterPro" id="IPR051006">
    <property type="entry name" value="TCR_variable_domain"/>
</dbReference>
<keyword evidence="10" id="KW-1185">Reference proteome</keyword>
<dbReference type="Gene3D" id="2.60.40.10">
    <property type="entry name" value="Immunoglobulins"/>
    <property type="match status" value="1"/>
</dbReference>
<protein>
    <submittedName>
        <fullName evidence="9">T cell receptor alpha variable 24</fullName>
    </submittedName>
</protein>
<evidence type="ECO:0000256" key="7">
    <source>
        <dbReference type="ARBA" id="ARBA00043266"/>
    </source>
</evidence>
<dbReference type="Ensembl" id="ENSANAT00000014157.1">
    <property type="protein sequence ID" value="ENSANAP00000001521.1"/>
    <property type="gene ID" value="ENSANAG00000013613.1"/>
</dbReference>
<dbReference type="SUPFAM" id="SSF48726">
    <property type="entry name" value="Immunoglobulin"/>
    <property type="match status" value="1"/>
</dbReference>
<evidence type="ECO:0000313" key="9">
    <source>
        <dbReference type="Ensembl" id="ENSANAP00000001521.1"/>
    </source>
</evidence>
<evidence type="ECO:0000256" key="1">
    <source>
        <dbReference type="ARBA" id="ARBA00022729"/>
    </source>
</evidence>
<keyword evidence="7" id="KW-1279">T cell receptor</keyword>
<dbReference type="GO" id="GO:0002250">
    <property type="term" value="P:adaptive immune response"/>
    <property type="evidence" value="ECO:0007669"/>
    <property type="project" value="UniProtKB-KW"/>
</dbReference>
<dbReference type="SMART" id="SM00409">
    <property type="entry name" value="IG"/>
    <property type="match status" value="1"/>
</dbReference>
<organism evidence="9 10">
    <name type="scientific">Aotus nancymaae</name>
    <name type="common">Ma's night monkey</name>
    <dbReference type="NCBI Taxonomy" id="37293"/>
    <lineage>
        <taxon>Eukaryota</taxon>
        <taxon>Metazoa</taxon>
        <taxon>Chordata</taxon>
        <taxon>Craniata</taxon>
        <taxon>Vertebrata</taxon>
        <taxon>Euteleostomi</taxon>
        <taxon>Mammalia</taxon>
        <taxon>Eutheria</taxon>
        <taxon>Euarchontoglires</taxon>
        <taxon>Primates</taxon>
        <taxon>Haplorrhini</taxon>
        <taxon>Platyrrhini</taxon>
        <taxon>Aotidae</taxon>
        <taxon>Aotus</taxon>
    </lineage>
</organism>
<feature type="domain" description="Ig-like" evidence="8">
    <location>
        <begin position="1"/>
        <end position="101"/>
    </location>
</feature>
<proteinExistence type="predicted"/>
<dbReference type="SMART" id="SM00406">
    <property type="entry name" value="IGv"/>
    <property type="match status" value="1"/>
</dbReference>
<dbReference type="AlphaFoldDB" id="A0A2K5BYK4"/>
<comment type="subunit">
    <text evidence="6">Alpha-beta TR is a heterodimer composed of an alpha and beta chain; disulfide-linked. The alpha-beta TR is associated with the transmembrane signaling CD3 coreceptor proteins to form the TR-CD3 (TcR or TCR). The assembly of alpha-beta TR heterodimers with CD3 occurs in the endoplasmic reticulum where a single alpha-beta TR heterodimer associates with one CD3D-CD3E heterodimer, one CD3G-CD3E heterodimer and one CD247 homodimer forming a stable octameric structure. CD3D-CD3E and CD3G-CD3E heterodimers preferentially associate with TR alpha and TR beta chains, respectively. The association of the CD247 homodimer is the last step of TcR assembly in the endoplasmic reticulum and is required for transport to the cell surface.</text>
</comment>
<dbReference type="PANTHER" id="PTHR19343">
    <property type="entry name" value="T CELL RECEPTOR ALPHA VARIABLE 1-2"/>
    <property type="match status" value="1"/>
</dbReference>
<dbReference type="OMA" id="YLCAITQ"/>
<keyword evidence="1" id="KW-0732">Signal</keyword>
<dbReference type="GO" id="GO:0042605">
    <property type="term" value="F:peptide antigen binding"/>
    <property type="evidence" value="ECO:0007669"/>
    <property type="project" value="TreeGrafter"/>
</dbReference>
<dbReference type="PROSITE" id="PS50835">
    <property type="entry name" value="IG_LIKE"/>
    <property type="match status" value="1"/>
</dbReference>